<organism evidence="6">
    <name type="scientific">Candidatus Kentrum sp. SD</name>
    <dbReference type="NCBI Taxonomy" id="2126332"/>
    <lineage>
        <taxon>Bacteria</taxon>
        <taxon>Pseudomonadati</taxon>
        <taxon>Pseudomonadota</taxon>
        <taxon>Gammaproteobacteria</taxon>
        <taxon>Candidatus Kentrum</taxon>
    </lineage>
</organism>
<accession>A0A450YVZ1</accession>
<evidence type="ECO:0000256" key="1">
    <source>
        <dbReference type="ARBA" id="ARBA00022531"/>
    </source>
</evidence>
<sequence length="375" mass="40877">MLVSGHAPAREAFRIPDNPAHAWSSPLATQSLLLAIEKSHGRTIAVGERGHILTYRKKKDSGEPARVPGAHSLSSSAQSADMFQRGGGEWPQAKVPTRVLLTGVSLSGAGRGWAVGHDATILATSNGGETWRKVHEAIDEERPLLDIHFWDDNTGIAVGAYGYLLRTEDGGASWRSGSVHPEHDFHLNAIAMAPAVGGPIYIVAESGYVYRSDDGGTQWRTRKPPYDGSLFGVYPLADDRVMVFGLRGHLFVSEDRGENWRAVETGTRATLTSAIGLDSGQFLLTGHAGTLLLLDADLRRVWRARLPERRALADAVEMAPGWVVLVGEGGIRTVELSGIFPMYRKNKNSEGLSKQENRLFNEGDYYQQRKTEAGD</sequence>
<proteinExistence type="predicted"/>
<gene>
    <name evidence="6" type="ORF">BECKSD772E_GA0070983_105916</name>
    <name evidence="5" type="ORF">BECKSD772F_GA0070984_105616</name>
</gene>
<feature type="domain" description="Photosynthesis system II assembly factor Ycf48/Hcf136-like" evidence="4">
    <location>
        <begin position="138"/>
        <end position="292"/>
    </location>
</feature>
<dbReference type="EMBL" id="CAADFR010000056">
    <property type="protein sequence ID" value="VFK40191.1"/>
    <property type="molecule type" value="Genomic_DNA"/>
</dbReference>
<dbReference type="PANTHER" id="PTHR47199:SF2">
    <property type="entry name" value="PHOTOSYSTEM II STABILITY_ASSEMBLY FACTOR HCF136, CHLOROPLASTIC"/>
    <property type="match status" value="1"/>
</dbReference>
<keyword evidence="2" id="KW-0604">Photosystem II</keyword>
<dbReference type="EMBL" id="CAADFU010000059">
    <property type="protein sequence ID" value="VFK45741.1"/>
    <property type="molecule type" value="Genomic_DNA"/>
</dbReference>
<evidence type="ECO:0000256" key="2">
    <source>
        <dbReference type="ARBA" id="ARBA00023276"/>
    </source>
</evidence>
<evidence type="ECO:0000313" key="6">
    <source>
        <dbReference type="EMBL" id="VFK45741.1"/>
    </source>
</evidence>
<dbReference type="PANTHER" id="PTHR47199">
    <property type="entry name" value="PHOTOSYSTEM II STABILITY/ASSEMBLY FACTOR HCF136, CHLOROPLASTIC"/>
    <property type="match status" value="1"/>
</dbReference>
<dbReference type="GO" id="GO:0015979">
    <property type="term" value="P:photosynthesis"/>
    <property type="evidence" value="ECO:0007669"/>
    <property type="project" value="UniProtKB-KW"/>
</dbReference>
<feature type="region of interest" description="Disordered" evidence="3">
    <location>
        <begin position="57"/>
        <end position="76"/>
    </location>
</feature>
<dbReference type="AlphaFoldDB" id="A0A450YVZ1"/>
<evidence type="ECO:0000256" key="3">
    <source>
        <dbReference type="SAM" id="MobiDB-lite"/>
    </source>
</evidence>
<evidence type="ECO:0000313" key="5">
    <source>
        <dbReference type="EMBL" id="VFK40191.1"/>
    </source>
</evidence>
<reference evidence="6" key="1">
    <citation type="submission" date="2019-02" db="EMBL/GenBank/DDBJ databases">
        <authorList>
            <person name="Gruber-Vodicka R. H."/>
            <person name="Seah K. B. B."/>
        </authorList>
    </citation>
    <scope>NUCLEOTIDE SEQUENCE</scope>
    <source>
        <strain evidence="6">BECK_S1320</strain>
        <strain evidence="5">BECK_S1321</strain>
    </source>
</reference>
<dbReference type="InterPro" id="IPR015943">
    <property type="entry name" value="WD40/YVTN_repeat-like_dom_sf"/>
</dbReference>
<dbReference type="InterPro" id="IPR028203">
    <property type="entry name" value="PSII_CF48-like_dom"/>
</dbReference>
<dbReference type="GO" id="GO:0009523">
    <property type="term" value="C:photosystem II"/>
    <property type="evidence" value="ECO:0007669"/>
    <property type="project" value="UniProtKB-KW"/>
</dbReference>
<dbReference type="Gene3D" id="2.130.10.10">
    <property type="entry name" value="YVTN repeat-like/Quinoprotein amine dehydrogenase"/>
    <property type="match status" value="1"/>
</dbReference>
<name>A0A450YVZ1_9GAMM</name>
<evidence type="ECO:0000259" key="4">
    <source>
        <dbReference type="Pfam" id="PF14870"/>
    </source>
</evidence>
<dbReference type="Pfam" id="PF14870">
    <property type="entry name" value="PSII_BNR"/>
    <property type="match status" value="1"/>
</dbReference>
<protein>
    <recommendedName>
        <fullName evidence="4">Photosynthesis system II assembly factor Ycf48/Hcf136-like domain-containing protein</fullName>
    </recommendedName>
</protein>
<dbReference type="CDD" id="cd15482">
    <property type="entry name" value="Sialidase_non-viral"/>
    <property type="match status" value="1"/>
</dbReference>
<dbReference type="SUPFAM" id="SSF110296">
    <property type="entry name" value="Oligoxyloglucan reducing end-specific cellobiohydrolase"/>
    <property type="match status" value="1"/>
</dbReference>
<keyword evidence="1" id="KW-0602">Photosynthesis</keyword>